<feature type="domain" description="Plastocyanin-like" evidence="11">
    <location>
        <begin position="40"/>
        <end position="152"/>
    </location>
</feature>
<protein>
    <submittedName>
        <fullName evidence="12">Uu.00g142080.m01.CDS01</fullName>
    </submittedName>
</protein>
<feature type="chain" id="PRO_5042567343" evidence="8">
    <location>
        <begin position="26"/>
        <end position="628"/>
    </location>
</feature>
<keyword evidence="4" id="KW-0677">Repeat</keyword>
<dbReference type="InterPro" id="IPR008972">
    <property type="entry name" value="Cupredoxin"/>
</dbReference>
<reference evidence="12" key="1">
    <citation type="submission" date="2023-10" db="EMBL/GenBank/DDBJ databases">
        <authorList>
            <person name="Hackl T."/>
        </authorList>
    </citation>
    <scope>NUCLEOTIDE SEQUENCE</scope>
</reference>
<evidence type="ECO:0000256" key="3">
    <source>
        <dbReference type="ARBA" id="ARBA00022729"/>
    </source>
</evidence>
<evidence type="ECO:0000259" key="10">
    <source>
        <dbReference type="Pfam" id="PF07731"/>
    </source>
</evidence>
<evidence type="ECO:0000313" key="12">
    <source>
        <dbReference type="EMBL" id="CAJ2509182.1"/>
    </source>
</evidence>
<evidence type="ECO:0000256" key="6">
    <source>
        <dbReference type="ARBA" id="ARBA00023008"/>
    </source>
</evidence>
<comment type="caution">
    <text evidence="12">The sequence shown here is derived from an EMBL/GenBank/DDBJ whole genome shotgun (WGS) entry which is preliminary data.</text>
</comment>
<evidence type="ECO:0000313" key="13">
    <source>
        <dbReference type="Proteomes" id="UP001295740"/>
    </source>
</evidence>
<dbReference type="Pfam" id="PF07732">
    <property type="entry name" value="Cu-oxidase_3"/>
    <property type="match status" value="1"/>
</dbReference>
<feature type="signal peptide" evidence="8">
    <location>
        <begin position="1"/>
        <end position="25"/>
    </location>
</feature>
<dbReference type="EMBL" id="CAUWAG010000012">
    <property type="protein sequence ID" value="CAJ2509182.1"/>
    <property type="molecule type" value="Genomic_DNA"/>
</dbReference>
<dbReference type="PANTHER" id="PTHR11709">
    <property type="entry name" value="MULTI-COPPER OXIDASE"/>
    <property type="match status" value="1"/>
</dbReference>
<dbReference type="InterPro" id="IPR033138">
    <property type="entry name" value="Cu_oxidase_CS"/>
</dbReference>
<dbReference type="Pfam" id="PF07731">
    <property type="entry name" value="Cu-oxidase_2"/>
    <property type="match status" value="1"/>
</dbReference>
<evidence type="ECO:0000256" key="2">
    <source>
        <dbReference type="ARBA" id="ARBA00022723"/>
    </source>
</evidence>
<comment type="similarity">
    <text evidence="1">Belongs to the multicopper oxidase family.</text>
</comment>
<dbReference type="InterPro" id="IPR001117">
    <property type="entry name" value="Cu-oxidase_2nd"/>
</dbReference>
<dbReference type="InterPro" id="IPR011706">
    <property type="entry name" value="Cu-oxidase_C"/>
</dbReference>
<keyword evidence="7" id="KW-0325">Glycoprotein</keyword>
<dbReference type="AlphaFoldDB" id="A0AAI8YLI1"/>
<dbReference type="GO" id="GO:0016491">
    <property type="term" value="F:oxidoreductase activity"/>
    <property type="evidence" value="ECO:0007669"/>
    <property type="project" value="UniProtKB-KW"/>
</dbReference>
<feature type="domain" description="Plastocyanin-like" evidence="9">
    <location>
        <begin position="182"/>
        <end position="380"/>
    </location>
</feature>
<dbReference type="Gene3D" id="2.60.40.420">
    <property type="entry name" value="Cupredoxins - blue copper proteins"/>
    <property type="match status" value="3"/>
</dbReference>
<evidence type="ECO:0000256" key="1">
    <source>
        <dbReference type="ARBA" id="ARBA00010609"/>
    </source>
</evidence>
<dbReference type="PANTHER" id="PTHR11709:SF488">
    <property type="entry name" value="LACCASE-RELATED"/>
    <property type="match status" value="1"/>
</dbReference>
<evidence type="ECO:0000259" key="11">
    <source>
        <dbReference type="Pfam" id="PF07732"/>
    </source>
</evidence>
<dbReference type="InterPro" id="IPR045087">
    <property type="entry name" value="Cu-oxidase_fam"/>
</dbReference>
<dbReference type="CDD" id="cd13850">
    <property type="entry name" value="CuRO_1_Abr2_like"/>
    <property type="match status" value="1"/>
</dbReference>
<gene>
    <name evidence="12" type="ORF">KHLLAP_LOCUS9650</name>
</gene>
<evidence type="ECO:0000259" key="9">
    <source>
        <dbReference type="Pfam" id="PF00394"/>
    </source>
</evidence>
<dbReference type="Pfam" id="PF00394">
    <property type="entry name" value="Cu-oxidase"/>
    <property type="match status" value="1"/>
</dbReference>
<proteinExistence type="inferred from homology"/>
<name>A0AAI8YLI1_9PEZI</name>
<evidence type="ECO:0000256" key="4">
    <source>
        <dbReference type="ARBA" id="ARBA00022737"/>
    </source>
</evidence>
<organism evidence="12 13">
    <name type="scientific">Anthostomella pinea</name>
    <dbReference type="NCBI Taxonomy" id="933095"/>
    <lineage>
        <taxon>Eukaryota</taxon>
        <taxon>Fungi</taxon>
        <taxon>Dikarya</taxon>
        <taxon>Ascomycota</taxon>
        <taxon>Pezizomycotina</taxon>
        <taxon>Sordariomycetes</taxon>
        <taxon>Xylariomycetidae</taxon>
        <taxon>Xylariales</taxon>
        <taxon>Xylariaceae</taxon>
        <taxon>Anthostomella</taxon>
    </lineage>
</organism>
<dbReference type="SUPFAM" id="SSF49503">
    <property type="entry name" value="Cupredoxins"/>
    <property type="match status" value="3"/>
</dbReference>
<evidence type="ECO:0000256" key="7">
    <source>
        <dbReference type="ARBA" id="ARBA00023180"/>
    </source>
</evidence>
<keyword evidence="2" id="KW-0479">Metal-binding</keyword>
<dbReference type="PROSITE" id="PS00080">
    <property type="entry name" value="MULTICOPPER_OXIDASE2"/>
    <property type="match status" value="1"/>
</dbReference>
<feature type="domain" description="Plastocyanin-like" evidence="10">
    <location>
        <begin position="486"/>
        <end position="610"/>
    </location>
</feature>
<evidence type="ECO:0000256" key="5">
    <source>
        <dbReference type="ARBA" id="ARBA00023002"/>
    </source>
</evidence>
<dbReference type="FunFam" id="2.60.40.420:FF:000036">
    <property type="entry name" value="L-ascorbate oxidase"/>
    <property type="match status" value="1"/>
</dbReference>
<keyword evidence="5" id="KW-0560">Oxidoreductase</keyword>
<keyword evidence="6" id="KW-0186">Copper</keyword>
<dbReference type="CDD" id="cd13898">
    <property type="entry name" value="CuRO_3_Abr2_like"/>
    <property type="match status" value="1"/>
</dbReference>
<sequence>MGFFTRCTALFLATSALFNVIFASALPPLVDNKRHFVLTLTWEKISPDGVERDMFLVNGQFPGPLLEMNEGDDVVILVKNESPYNATIHYHGIEMMGTPWSDGVPGISQNHIQPGCAFTQRWKATQRGTFFYHSHSESQVNDGLYGPIVIHPALNTPKPYSMITEDPVSLHAIELAEKRRIPMVLSDWRHITSDKEWEISEQSHIEHICFDSILINGKGNVNCLSPEEQPALTTPGQAALLGLVPGAKLTTKSCLPPDVLAAIPGSPGALPVDLAVIPPDLFNKCTATTGSSDMIEVTKTKCEAEKWIMLDLIGTFGLHTVQVSLDELTMWVVAADANYVEPTAANSILVANGQRYTVLVKLPAEGPSRRYTFRVSSVSDPQILFATSTIDYRVQGSKPAQVYANNTSASASTPWINVRGVNLTSDVVFFDPSAVKPFQPAPIPRDVDKTYKFTMQIDGNNNQWAFNVTRDRDLDTAGVAPPLLFAPRPGLQDNHTITVPSEASWVDYVMQVPVGQPPHPVHAHGRHFYVLGQGSGAFKWDSVAEAVQDVPELFNLVNPPLRDTFPTPASSLEAAWLVLRRPSDNPGVWFLHCHIMSHLQGGMSMVIQDGTDDLPEIPKEFLDWSCQA</sequence>
<dbReference type="GO" id="GO:0005507">
    <property type="term" value="F:copper ion binding"/>
    <property type="evidence" value="ECO:0007669"/>
    <property type="project" value="InterPro"/>
</dbReference>
<dbReference type="InterPro" id="IPR011707">
    <property type="entry name" value="Cu-oxidase-like_N"/>
</dbReference>
<dbReference type="PROSITE" id="PS00079">
    <property type="entry name" value="MULTICOPPER_OXIDASE1"/>
    <property type="match status" value="2"/>
</dbReference>
<dbReference type="InterPro" id="IPR002355">
    <property type="entry name" value="Cu_oxidase_Cu_BS"/>
</dbReference>
<evidence type="ECO:0000256" key="8">
    <source>
        <dbReference type="SAM" id="SignalP"/>
    </source>
</evidence>
<dbReference type="Proteomes" id="UP001295740">
    <property type="component" value="Unassembled WGS sequence"/>
</dbReference>
<keyword evidence="13" id="KW-1185">Reference proteome</keyword>
<keyword evidence="3 8" id="KW-0732">Signal</keyword>
<accession>A0AAI8YLI1</accession>